<dbReference type="InterPro" id="IPR002797">
    <property type="entry name" value="Polysacc_synth"/>
</dbReference>
<keyword evidence="4 7" id="KW-1133">Transmembrane helix</keyword>
<keyword evidence="2" id="KW-1003">Cell membrane</keyword>
<feature type="transmembrane region" description="Helical" evidence="7">
    <location>
        <begin position="397"/>
        <end position="415"/>
    </location>
</feature>
<feature type="region of interest" description="Disordered" evidence="6">
    <location>
        <begin position="1"/>
        <end position="20"/>
    </location>
</feature>
<protein>
    <submittedName>
        <fullName evidence="8">Oligosaccharide flippase family protein</fullName>
    </submittedName>
</protein>
<dbReference type="PANTHER" id="PTHR30250">
    <property type="entry name" value="PST FAMILY PREDICTED COLANIC ACID TRANSPORTER"/>
    <property type="match status" value="1"/>
</dbReference>
<comment type="subcellular location">
    <subcellularLocation>
        <location evidence="1">Cell membrane</location>
        <topology evidence="1">Multi-pass membrane protein</topology>
    </subcellularLocation>
</comment>
<feature type="transmembrane region" description="Helical" evidence="7">
    <location>
        <begin position="129"/>
        <end position="150"/>
    </location>
</feature>
<feature type="transmembrane region" description="Helical" evidence="7">
    <location>
        <begin position="162"/>
        <end position="183"/>
    </location>
</feature>
<dbReference type="Pfam" id="PF01943">
    <property type="entry name" value="Polysacc_synt"/>
    <property type="match status" value="1"/>
</dbReference>
<dbReference type="EMBL" id="JAAGWK010000020">
    <property type="protein sequence ID" value="NEL55063.1"/>
    <property type="molecule type" value="Genomic_DNA"/>
</dbReference>
<dbReference type="PANTHER" id="PTHR30250:SF11">
    <property type="entry name" value="O-ANTIGEN TRANSPORTER-RELATED"/>
    <property type="match status" value="1"/>
</dbReference>
<organism evidence="8 9">
    <name type="scientific">Goekera deserti</name>
    <dbReference type="NCBI Taxonomy" id="2497753"/>
    <lineage>
        <taxon>Bacteria</taxon>
        <taxon>Bacillati</taxon>
        <taxon>Actinomycetota</taxon>
        <taxon>Actinomycetes</taxon>
        <taxon>Geodermatophilales</taxon>
        <taxon>Geodermatophilaceae</taxon>
        <taxon>Goekera</taxon>
    </lineage>
</organism>
<accession>A0A7K3WHS3</accession>
<evidence type="ECO:0000256" key="5">
    <source>
        <dbReference type="ARBA" id="ARBA00023136"/>
    </source>
</evidence>
<evidence type="ECO:0000256" key="4">
    <source>
        <dbReference type="ARBA" id="ARBA00022989"/>
    </source>
</evidence>
<reference evidence="8 9" key="1">
    <citation type="submission" date="2020-02" db="EMBL/GenBank/DDBJ databases">
        <title>The whole genome sequence of CPCC 205119.</title>
        <authorList>
            <person name="Jiang Z."/>
        </authorList>
    </citation>
    <scope>NUCLEOTIDE SEQUENCE [LARGE SCALE GENOMIC DNA]</scope>
    <source>
        <strain evidence="8 9">CPCC 205119</strain>
    </source>
</reference>
<keyword evidence="3 7" id="KW-0812">Transmembrane</keyword>
<dbReference type="InterPro" id="IPR050833">
    <property type="entry name" value="Poly_Biosynth_Transport"/>
</dbReference>
<feature type="transmembrane region" description="Helical" evidence="7">
    <location>
        <begin position="268"/>
        <end position="289"/>
    </location>
</feature>
<sequence>MTSRDDAAVDAPTEAPPDPDRAPLRRAVLLMTFASFFVPFGGLLSSPLLAQGLGVAGRGEVAAALAPGALLVSVATLGLPEALTYHIAKRPEHTRSAVAWASAISLAFGAVCLLVVVPALPFLSAGDPALGRLVLLGSALALPAMLVNVLRGAAQGRQMWGAVAAERLISVVVRLLALLVLFLVGGLTAFSAVVVSSLALVVCGISYVRLLGRPPRAPTGGPTSATMAGWLLSFGVRVWMGAAASMLLARTGQLLVAPLSDVEQLGLFVVAVTVSDVPLIVSLAVRDALFGVNSKTQDAEQLVVTARATWLLAAIGSLLLGATLPLWIGPLFGAGFTDAILPTLVLTAGSVVCVPGILASAGLGAWGRPGLRSAGLAVTLAVNLPLLVVLVPLGGAVGAAVASFLSNVVFSVYMTRCAARVMQVRGSDFVVVRGSDVALLWRTGLRLLGGIRSRLPGRSSPPTEAAQRRPEL</sequence>
<feature type="transmembrane region" description="Helical" evidence="7">
    <location>
        <begin position="27"/>
        <end position="49"/>
    </location>
</feature>
<evidence type="ECO:0000256" key="3">
    <source>
        <dbReference type="ARBA" id="ARBA00022692"/>
    </source>
</evidence>
<evidence type="ECO:0000256" key="1">
    <source>
        <dbReference type="ARBA" id="ARBA00004651"/>
    </source>
</evidence>
<feature type="transmembrane region" description="Helical" evidence="7">
    <location>
        <begin position="189"/>
        <end position="208"/>
    </location>
</feature>
<feature type="transmembrane region" description="Helical" evidence="7">
    <location>
        <begin position="61"/>
        <end position="85"/>
    </location>
</feature>
<dbReference type="GO" id="GO:0005886">
    <property type="term" value="C:plasma membrane"/>
    <property type="evidence" value="ECO:0007669"/>
    <property type="project" value="UniProtKB-SubCell"/>
</dbReference>
<dbReference type="AlphaFoldDB" id="A0A7K3WHS3"/>
<comment type="caution">
    <text evidence="8">The sequence shown here is derived from an EMBL/GenBank/DDBJ whole genome shotgun (WGS) entry which is preliminary data.</text>
</comment>
<keyword evidence="5 7" id="KW-0472">Membrane</keyword>
<name>A0A7K3WHS3_9ACTN</name>
<proteinExistence type="predicted"/>
<feature type="transmembrane region" description="Helical" evidence="7">
    <location>
        <begin position="373"/>
        <end position="391"/>
    </location>
</feature>
<feature type="transmembrane region" description="Helical" evidence="7">
    <location>
        <begin position="97"/>
        <end position="123"/>
    </location>
</feature>
<evidence type="ECO:0000256" key="7">
    <source>
        <dbReference type="SAM" id="Phobius"/>
    </source>
</evidence>
<evidence type="ECO:0000256" key="2">
    <source>
        <dbReference type="ARBA" id="ARBA00022475"/>
    </source>
</evidence>
<evidence type="ECO:0000313" key="8">
    <source>
        <dbReference type="EMBL" id="NEL55063.1"/>
    </source>
</evidence>
<feature type="transmembrane region" description="Helical" evidence="7">
    <location>
        <begin position="340"/>
        <end position="366"/>
    </location>
</feature>
<evidence type="ECO:0000256" key="6">
    <source>
        <dbReference type="SAM" id="MobiDB-lite"/>
    </source>
</evidence>
<feature type="transmembrane region" description="Helical" evidence="7">
    <location>
        <begin position="229"/>
        <end position="248"/>
    </location>
</feature>
<gene>
    <name evidence="8" type="ORF">G1H19_13770</name>
</gene>
<evidence type="ECO:0000313" key="9">
    <source>
        <dbReference type="Proteomes" id="UP000470470"/>
    </source>
</evidence>
<feature type="transmembrane region" description="Helical" evidence="7">
    <location>
        <begin position="310"/>
        <end position="328"/>
    </location>
</feature>
<keyword evidence="9" id="KW-1185">Reference proteome</keyword>
<dbReference type="Proteomes" id="UP000470470">
    <property type="component" value="Unassembled WGS sequence"/>
</dbReference>